<dbReference type="AlphaFoldDB" id="A0AAD8R946"/>
<dbReference type="InterPro" id="IPR052343">
    <property type="entry name" value="Retrotransposon-Effector_Assoc"/>
</dbReference>
<evidence type="ECO:0000259" key="1">
    <source>
        <dbReference type="PROSITE" id="PS50878"/>
    </source>
</evidence>
<organism evidence="3 4">
    <name type="scientific">Lolium multiflorum</name>
    <name type="common">Italian ryegrass</name>
    <name type="synonym">Lolium perenne subsp. multiflorum</name>
    <dbReference type="NCBI Taxonomy" id="4521"/>
    <lineage>
        <taxon>Eukaryota</taxon>
        <taxon>Viridiplantae</taxon>
        <taxon>Streptophyta</taxon>
        <taxon>Embryophyta</taxon>
        <taxon>Tracheophyta</taxon>
        <taxon>Spermatophyta</taxon>
        <taxon>Magnoliopsida</taxon>
        <taxon>Liliopsida</taxon>
        <taxon>Poales</taxon>
        <taxon>Poaceae</taxon>
        <taxon>BOP clade</taxon>
        <taxon>Pooideae</taxon>
        <taxon>Poodae</taxon>
        <taxon>Poeae</taxon>
        <taxon>Poeae Chloroplast Group 2 (Poeae type)</taxon>
        <taxon>Loliodinae</taxon>
        <taxon>Loliinae</taxon>
        <taxon>Lolium</taxon>
    </lineage>
</organism>
<dbReference type="Proteomes" id="UP001231189">
    <property type="component" value="Unassembled WGS sequence"/>
</dbReference>
<dbReference type="PROSITE" id="PS50878">
    <property type="entry name" value="RT_POL"/>
    <property type="match status" value="1"/>
</dbReference>
<dbReference type="InterPro" id="IPR036397">
    <property type="entry name" value="RNaseH_sf"/>
</dbReference>
<keyword evidence="4" id="KW-1185">Reference proteome</keyword>
<evidence type="ECO:0008006" key="5">
    <source>
        <dbReference type="Google" id="ProtNLM"/>
    </source>
</evidence>
<dbReference type="InterPro" id="IPR043502">
    <property type="entry name" value="DNA/RNA_pol_sf"/>
</dbReference>
<dbReference type="SUPFAM" id="SSF56672">
    <property type="entry name" value="DNA/RNA polymerases"/>
    <property type="match status" value="1"/>
</dbReference>
<feature type="domain" description="Reverse transcriptase" evidence="1">
    <location>
        <begin position="1"/>
        <end position="255"/>
    </location>
</feature>
<feature type="domain" description="RNase H type-1" evidence="2">
    <location>
        <begin position="372"/>
        <end position="504"/>
    </location>
</feature>
<dbReference type="InterPro" id="IPR002156">
    <property type="entry name" value="RNaseH_domain"/>
</dbReference>
<evidence type="ECO:0000313" key="4">
    <source>
        <dbReference type="Proteomes" id="UP001231189"/>
    </source>
</evidence>
<dbReference type="CDD" id="cd01650">
    <property type="entry name" value="RT_nLTR_like"/>
    <property type="match status" value="1"/>
</dbReference>
<dbReference type="CDD" id="cd06222">
    <property type="entry name" value="RNase_H_like"/>
    <property type="match status" value="1"/>
</dbReference>
<dbReference type="InterPro" id="IPR044730">
    <property type="entry name" value="RNase_H-like_dom_plant"/>
</dbReference>
<sequence>MKDLRPISLCNVLYKLVSKVLANRLKQILQEIIAPNQSAFVPGRLISDNILLAYEVTHFMQNKRSGAVGYAALKLDMSKAYDRVEWGFLEKMMEKMGFQERWIKLIMKCVTTVKYRFKLNGNLTDEITPERGLRQGDPISPYLFLFCGEAFSSLLNSAEMSGKLEGVKICQDAPSFNHLLFADDSLILMKVSDESAQHLQHVLNLYEVSSGQTINVEKSSIVFSKNTRLRAKRRMMRRLGLRSEGRNEKYLGLPVYVGQSKMKVFEYLKDRVWRKIQGWKERMLSKAGKEVLIKACAQAIPMFAMACFDITKGLCDQISAMICRNKTNAEGGTRNLGQIKAQVYRLAADYEDAFVKHATQTALPKPRWKPPEGDALKINTDGCFDPNSRSGGWGFVVRDSHGEVMGAAAGKLTHVADAFQAEAEACSHALQVIQNWGISRIHIETDSQLLVQALKNNDDDFGPCGVLIKEIKETLYLNFICFSVEYCPRACNSVADALAAFGSKLRDETQTVWSGHAPDFVLVHVNSDVAVPV</sequence>
<dbReference type="Pfam" id="PF00078">
    <property type="entry name" value="RVT_1"/>
    <property type="match status" value="1"/>
</dbReference>
<evidence type="ECO:0000259" key="2">
    <source>
        <dbReference type="PROSITE" id="PS50879"/>
    </source>
</evidence>
<dbReference type="Gene3D" id="3.30.420.10">
    <property type="entry name" value="Ribonuclease H-like superfamily/Ribonuclease H"/>
    <property type="match status" value="1"/>
</dbReference>
<protein>
    <recommendedName>
        <fullName evidence="5">Reverse transcriptase domain-containing protein</fullName>
    </recommendedName>
</protein>
<dbReference type="GO" id="GO:0003676">
    <property type="term" value="F:nucleic acid binding"/>
    <property type="evidence" value="ECO:0007669"/>
    <property type="project" value="InterPro"/>
</dbReference>
<dbReference type="PANTHER" id="PTHR46890:SF48">
    <property type="entry name" value="RNA-DIRECTED DNA POLYMERASE"/>
    <property type="match status" value="1"/>
</dbReference>
<comment type="caution">
    <text evidence="3">The sequence shown here is derived from an EMBL/GenBank/DDBJ whole genome shotgun (WGS) entry which is preliminary data.</text>
</comment>
<dbReference type="InterPro" id="IPR000477">
    <property type="entry name" value="RT_dom"/>
</dbReference>
<dbReference type="PANTHER" id="PTHR46890">
    <property type="entry name" value="NON-LTR RETROLELEMENT REVERSE TRANSCRIPTASE-LIKE PROTEIN-RELATED"/>
    <property type="match status" value="1"/>
</dbReference>
<reference evidence="3" key="1">
    <citation type="submission" date="2023-07" db="EMBL/GenBank/DDBJ databases">
        <title>A chromosome-level genome assembly of Lolium multiflorum.</title>
        <authorList>
            <person name="Chen Y."/>
            <person name="Copetti D."/>
            <person name="Kolliker R."/>
            <person name="Studer B."/>
        </authorList>
    </citation>
    <scope>NUCLEOTIDE SEQUENCE</scope>
    <source>
        <strain evidence="3">02402/16</strain>
        <tissue evidence="3">Leaf</tissue>
    </source>
</reference>
<dbReference type="EMBL" id="JAUUTY010000006">
    <property type="protein sequence ID" value="KAK1616576.1"/>
    <property type="molecule type" value="Genomic_DNA"/>
</dbReference>
<dbReference type="Pfam" id="PF13456">
    <property type="entry name" value="RVT_3"/>
    <property type="match status" value="1"/>
</dbReference>
<evidence type="ECO:0000313" key="3">
    <source>
        <dbReference type="EMBL" id="KAK1616576.1"/>
    </source>
</evidence>
<gene>
    <name evidence="3" type="ORF">QYE76_022093</name>
</gene>
<dbReference type="PROSITE" id="PS50879">
    <property type="entry name" value="RNASE_H_1"/>
    <property type="match status" value="1"/>
</dbReference>
<accession>A0AAD8R946</accession>
<dbReference type="InterPro" id="IPR012337">
    <property type="entry name" value="RNaseH-like_sf"/>
</dbReference>
<proteinExistence type="predicted"/>
<dbReference type="GO" id="GO:0004523">
    <property type="term" value="F:RNA-DNA hybrid ribonuclease activity"/>
    <property type="evidence" value="ECO:0007669"/>
    <property type="project" value="InterPro"/>
</dbReference>
<name>A0AAD8R946_LOLMU</name>
<dbReference type="SUPFAM" id="SSF53098">
    <property type="entry name" value="Ribonuclease H-like"/>
    <property type="match status" value="1"/>
</dbReference>